<reference evidence="13 14" key="1">
    <citation type="journal article" date="2021" name="Elife">
        <title>Chloroplast acquisition without the gene transfer in kleptoplastic sea slugs, Plakobranchus ocellatus.</title>
        <authorList>
            <person name="Maeda T."/>
            <person name="Takahashi S."/>
            <person name="Yoshida T."/>
            <person name="Shimamura S."/>
            <person name="Takaki Y."/>
            <person name="Nagai Y."/>
            <person name="Toyoda A."/>
            <person name="Suzuki Y."/>
            <person name="Arimoto A."/>
            <person name="Ishii H."/>
            <person name="Satoh N."/>
            <person name="Nishiyama T."/>
            <person name="Hasebe M."/>
            <person name="Maruyama T."/>
            <person name="Minagawa J."/>
            <person name="Obokata J."/>
            <person name="Shigenobu S."/>
        </authorList>
    </citation>
    <scope>NUCLEOTIDE SEQUENCE [LARGE SCALE GENOMIC DNA]</scope>
</reference>
<evidence type="ECO:0000256" key="5">
    <source>
        <dbReference type="ARBA" id="ARBA00022568"/>
    </source>
</evidence>
<gene>
    <name evidence="13" type="ORF">PoB_000589100</name>
</gene>
<keyword evidence="5" id="KW-0106">Calcium</keyword>
<dbReference type="InterPro" id="IPR004837">
    <property type="entry name" value="NaCa_Exmemb"/>
</dbReference>
<evidence type="ECO:0000256" key="10">
    <source>
        <dbReference type="SAM" id="MobiDB-lite"/>
    </source>
</evidence>
<dbReference type="GO" id="GO:0015369">
    <property type="term" value="F:calcium:proton antiporter activity"/>
    <property type="evidence" value="ECO:0007669"/>
    <property type="project" value="TreeGrafter"/>
</dbReference>
<keyword evidence="5" id="KW-0109">Calcium transport</keyword>
<proteinExistence type="predicted"/>
<evidence type="ECO:0000256" key="11">
    <source>
        <dbReference type="SAM" id="Phobius"/>
    </source>
</evidence>
<feature type="transmembrane region" description="Helical" evidence="11">
    <location>
        <begin position="426"/>
        <end position="446"/>
    </location>
</feature>
<dbReference type="PANTHER" id="PTHR31503:SF10">
    <property type="entry name" value="VNX1 PROTEIN"/>
    <property type="match status" value="1"/>
</dbReference>
<evidence type="ECO:0000256" key="8">
    <source>
        <dbReference type="ARBA" id="ARBA00023065"/>
    </source>
</evidence>
<keyword evidence="6 11" id="KW-0812">Transmembrane</keyword>
<feature type="transmembrane region" description="Helical" evidence="11">
    <location>
        <begin position="73"/>
        <end position="90"/>
    </location>
</feature>
<keyword evidence="8" id="KW-0406">Ion transport</keyword>
<name>A0AAV3XWM9_9GAST</name>
<feature type="transmembrane region" description="Helical" evidence="11">
    <location>
        <begin position="161"/>
        <end position="181"/>
    </location>
</feature>
<accession>A0AAV3XWM9</accession>
<evidence type="ECO:0000256" key="3">
    <source>
        <dbReference type="ARBA" id="ARBA00022449"/>
    </source>
</evidence>
<evidence type="ECO:0000256" key="9">
    <source>
        <dbReference type="ARBA" id="ARBA00023136"/>
    </source>
</evidence>
<evidence type="ECO:0000256" key="7">
    <source>
        <dbReference type="ARBA" id="ARBA00022989"/>
    </source>
</evidence>
<keyword evidence="9 11" id="KW-0472">Membrane</keyword>
<evidence type="ECO:0000313" key="14">
    <source>
        <dbReference type="Proteomes" id="UP000735302"/>
    </source>
</evidence>
<feature type="transmembrane region" description="Helical" evidence="11">
    <location>
        <begin position="221"/>
        <end position="243"/>
    </location>
</feature>
<keyword evidence="4" id="KW-0597">Phosphoprotein</keyword>
<evidence type="ECO:0000256" key="6">
    <source>
        <dbReference type="ARBA" id="ARBA00022692"/>
    </source>
</evidence>
<dbReference type="InterPro" id="IPR004713">
    <property type="entry name" value="CaH_exchang"/>
</dbReference>
<feature type="transmembrane region" description="Helical" evidence="11">
    <location>
        <begin position="458"/>
        <end position="482"/>
    </location>
</feature>
<feature type="transmembrane region" description="Helical" evidence="11">
    <location>
        <begin position="494"/>
        <end position="514"/>
    </location>
</feature>
<keyword evidence="7 11" id="KW-1133">Transmembrane helix</keyword>
<protein>
    <submittedName>
        <fullName evidence="13">Cation/h+ exchanger protein 1</fullName>
    </submittedName>
</protein>
<dbReference type="EMBL" id="BLXT01000663">
    <property type="protein sequence ID" value="GFN79385.1"/>
    <property type="molecule type" value="Genomic_DNA"/>
</dbReference>
<feature type="domain" description="Sodium/calcium exchanger membrane region" evidence="12">
    <location>
        <begin position="195"/>
        <end position="312"/>
    </location>
</feature>
<evidence type="ECO:0000313" key="13">
    <source>
        <dbReference type="EMBL" id="GFN79385.1"/>
    </source>
</evidence>
<keyword evidence="2" id="KW-0813">Transport</keyword>
<feature type="transmembrane region" description="Helical" evidence="11">
    <location>
        <begin position="549"/>
        <end position="568"/>
    </location>
</feature>
<feature type="transmembrane region" description="Helical" evidence="11">
    <location>
        <begin position="96"/>
        <end position="117"/>
    </location>
</feature>
<evidence type="ECO:0000259" key="12">
    <source>
        <dbReference type="Pfam" id="PF01699"/>
    </source>
</evidence>
<dbReference type="Gene3D" id="1.20.1420.30">
    <property type="entry name" value="NCX, central ion-binding region"/>
    <property type="match status" value="1"/>
</dbReference>
<dbReference type="Proteomes" id="UP000735302">
    <property type="component" value="Unassembled WGS sequence"/>
</dbReference>
<dbReference type="GO" id="GO:0006874">
    <property type="term" value="P:intracellular calcium ion homeostasis"/>
    <property type="evidence" value="ECO:0007669"/>
    <property type="project" value="TreeGrafter"/>
</dbReference>
<dbReference type="GO" id="GO:0005774">
    <property type="term" value="C:vacuolar membrane"/>
    <property type="evidence" value="ECO:0007669"/>
    <property type="project" value="UniProtKB-ARBA"/>
</dbReference>
<sequence length="580" mass="63894">MTSLPRNGNDSKRFRSEGTIATDGPPSLNDVVVHPSKGDMTGESFTDDSIRRNEDLLPLIGVSSTHWRKPCTYLWLFLGTPVLLLTHALIFAVTWFFVVTIPVAKINGSAITMLLLIPPANIKIKDSAESITNEDGRYSNLVMYTNESFNLSYCKYTLDGVNVILANLLVFVIISIIIGFVDDEHEMTAPISKCILGILSILPVTYYIGMAITSISAQSSLAVGAILNATFGSMVEVILFIIMLKRGVDQEETCYNELVKASLTGTILCCILLVPGLSMVIGGIKYRRQNFNPRSANVSSSLLFVAVIGVFAPTIFSKIYGNLECERCVNLNKTNTTFFNETGFLCTGCKTVSVAPHEDLSLFHNHIQPLLYTCAIILPLSYFIGLIFYMKTHTADVFEDFEKLQREEGAGAHHAHAQWSRAKSTVILLFSVTAISLSSDLIADNIAPLLKVTQMSEYFVGVTLLSIVSMLPEIVNGVQFALQNNVNLGIEIGSAAAIQVCMVQLPIIVFANLIYPLGFDGIFNDIHLWAVIFAVIIINYVFMDGKSDYFQGSIVVFIYLLLMAMYFFTVTPETAICNKE</sequence>
<keyword evidence="14" id="KW-1185">Reference proteome</keyword>
<feature type="transmembrane region" description="Helical" evidence="11">
    <location>
        <begin position="370"/>
        <end position="389"/>
    </location>
</feature>
<evidence type="ECO:0000256" key="1">
    <source>
        <dbReference type="ARBA" id="ARBA00004127"/>
    </source>
</evidence>
<organism evidence="13 14">
    <name type="scientific">Plakobranchus ocellatus</name>
    <dbReference type="NCBI Taxonomy" id="259542"/>
    <lineage>
        <taxon>Eukaryota</taxon>
        <taxon>Metazoa</taxon>
        <taxon>Spiralia</taxon>
        <taxon>Lophotrochozoa</taxon>
        <taxon>Mollusca</taxon>
        <taxon>Gastropoda</taxon>
        <taxon>Heterobranchia</taxon>
        <taxon>Euthyneura</taxon>
        <taxon>Panpulmonata</taxon>
        <taxon>Sacoglossa</taxon>
        <taxon>Placobranchoidea</taxon>
        <taxon>Plakobranchidae</taxon>
        <taxon>Plakobranchus</taxon>
    </lineage>
</organism>
<comment type="subcellular location">
    <subcellularLocation>
        <location evidence="1">Endomembrane system</location>
        <topology evidence="1">Multi-pass membrane protein</topology>
    </subcellularLocation>
</comment>
<keyword evidence="3" id="KW-0050">Antiport</keyword>
<feature type="transmembrane region" description="Helical" evidence="11">
    <location>
        <begin position="263"/>
        <end position="284"/>
    </location>
</feature>
<comment type="caution">
    <text evidence="13">The sequence shown here is derived from an EMBL/GenBank/DDBJ whole genome shotgun (WGS) entry which is preliminary data.</text>
</comment>
<evidence type="ECO:0000256" key="4">
    <source>
        <dbReference type="ARBA" id="ARBA00022553"/>
    </source>
</evidence>
<dbReference type="FunFam" id="1.20.1420.30:FF:000014">
    <property type="entry name" value="Cation/H+ exchanger protein 2"/>
    <property type="match status" value="1"/>
</dbReference>
<dbReference type="InterPro" id="IPR044880">
    <property type="entry name" value="NCX_ion-bd_dom_sf"/>
</dbReference>
<feature type="transmembrane region" description="Helical" evidence="11">
    <location>
        <begin position="187"/>
        <end position="209"/>
    </location>
</feature>
<dbReference type="AlphaFoldDB" id="A0AAV3XWM9"/>
<dbReference type="PANTHER" id="PTHR31503">
    <property type="entry name" value="VACUOLAR CALCIUM ION TRANSPORTER"/>
    <property type="match status" value="1"/>
</dbReference>
<feature type="region of interest" description="Disordered" evidence="10">
    <location>
        <begin position="1"/>
        <end position="30"/>
    </location>
</feature>
<feature type="transmembrane region" description="Helical" evidence="11">
    <location>
        <begin position="296"/>
        <end position="316"/>
    </location>
</feature>
<dbReference type="GO" id="GO:0012505">
    <property type="term" value="C:endomembrane system"/>
    <property type="evidence" value="ECO:0007669"/>
    <property type="project" value="UniProtKB-SubCell"/>
</dbReference>
<feature type="transmembrane region" description="Helical" evidence="11">
    <location>
        <begin position="526"/>
        <end position="542"/>
    </location>
</feature>
<dbReference type="Pfam" id="PF01699">
    <property type="entry name" value="Na_Ca_ex"/>
    <property type="match status" value="2"/>
</dbReference>
<feature type="domain" description="Sodium/calcium exchanger membrane region" evidence="12">
    <location>
        <begin position="424"/>
        <end position="566"/>
    </location>
</feature>
<evidence type="ECO:0000256" key="2">
    <source>
        <dbReference type="ARBA" id="ARBA00022448"/>
    </source>
</evidence>